<dbReference type="RefSeq" id="WP_213259244.1">
    <property type="nucleotide sequence ID" value="NZ_JAGYWA010000007.1"/>
</dbReference>
<evidence type="ECO:0000313" key="2">
    <source>
        <dbReference type="Proteomes" id="UP001595935"/>
    </source>
</evidence>
<evidence type="ECO:0000313" key="1">
    <source>
        <dbReference type="EMBL" id="MFC4749526.1"/>
    </source>
</evidence>
<keyword evidence="2" id="KW-1185">Reference proteome</keyword>
<gene>
    <name evidence="1" type="ORF">ACFO5S_18885</name>
</gene>
<sequence>MENWEPIALNELYGEIRKNENDLTKKEKNFWNLIKINPIKWQEKKYGEMGGGFWVVAICGTKIIWYNDIEEGFNICDYTVFGEIEEYSCDQDELIWSVKRLFGLIKKVEG</sequence>
<name>A0ABV9PJJ7_9FLAO</name>
<accession>A0ABV9PJJ7</accession>
<reference evidence="2" key="1">
    <citation type="journal article" date="2019" name="Int. J. Syst. Evol. Microbiol.">
        <title>The Global Catalogue of Microorganisms (GCM) 10K type strain sequencing project: providing services to taxonomists for standard genome sequencing and annotation.</title>
        <authorList>
            <consortium name="The Broad Institute Genomics Platform"/>
            <consortium name="The Broad Institute Genome Sequencing Center for Infectious Disease"/>
            <person name="Wu L."/>
            <person name="Ma J."/>
        </authorList>
    </citation>
    <scope>NUCLEOTIDE SEQUENCE [LARGE SCALE GENOMIC DNA]</scope>
    <source>
        <strain evidence="2">WYCCWR 13023</strain>
    </source>
</reference>
<dbReference type="EMBL" id="JBHSGV010000007">
    <property type="protein sequence ID" value="MFC4749526.1"/>
    <property type="molecule type" value="Genomic_DNA"/>
</dbReference>
<protein>
    <submittedName>
        <fullName evidence="1">Uncharacterized protein</fullName>
    </submittedName>
</protein>
<comment type="caution">
    <text evidence="1">The sequence shown here is derived from an EMBL/GenBank/DDBJ whole genome shotgun (WGS) entry which is preliminary data.</text>
</comment>
<dbReference type="Proteomes" id="UP001595935">
    <property type="component" value="Unassembled WGS sequence"/>
</dbReference>
<organism evidence="1 2">
    <name type="scientific">Flavobacterium branchiicola</name>
    <dbReference type="NCBI Taxonomy" id="1114875"/>
    <lineage>
        <taxon>Bacteria</taxon>
        <taxon>Pseudomonadati</taxon>
        <taxon>Bacteroidota</taxon>
        <taxon>Flavobacteriia</taxon>
        <taxon>Flavobacteriales</taxon>
        <taxon>Flavobacteriaceae</taxon>
        <taxon>Flavobacterium</taxon>
    </lineage>
</organism>
<proteinExistence type="predicted"/>